<dbReference type="AlphaFoldDB" id="A0A1L9MXU3"/>
<evidence type="ECO:0000313" key="3">
    <source>
        <dbReference type="EMBL" id="OJI81831.1"/>
    </source>
</evidence>
<evidence type="ECO:0000313" key="4">
    <source>
        <dbReference type="Proteomes" id="UP000184304"/>
    </source>
</evidence>
<evidence type="ECO:0000256" key="1">
    <source>
        <dbReference type="SAM" id="MobiDB-lite"/>
    </source>
</evidence>
<evidence type="ECO:0000259" key="2">
    <source>
        <dbReference type="Pfam" id="PF25540"/>
    </source>
</evidence>
<feature type="domain" description="DUF7923" evidence="2">
    <location>
        <begin position="66"/>
        <end position="246"/>
    </location>
</feature>
<dbReference type="Proteomes" id="UP000184304">
    <property type="component" value="Unassembled WGS sequence"/>
</dbReference>
<dbReference type="PANTHER" id="PTHR37543:SF1">
    <property type="entry name" value="CCCH ZINC FINGER DNA BINDING PROTEIN (AFU_ORTHOLOGUE AFUA_5G12760)"/>
    <property type="match status" value="1"/>
</dbReference>
<dbReference type="VEuPathDB" id="FungiDB:ASPTUDRAFT_175123"/>
<dbReference type="OMA" id="FIRGFNM"/>
<dbReference type="PANTHER" id="PTHR37543">
    <property type="entry name" value="CCCH ZINC FINGER DNA BINDING PROTEIN (AFU_ORTHOLOGUE AFUA_5G12760)"/>
    <property type="match status" value="1"/>
</dbReference>
<reference evidence="4" key="1">
    <citation type="journal article" date="2017" name="Genome Biol.">
        <title>Comparative genomics reveals high biological diversity and specific adaptations in the industrially and medically important fungal genus Aspergillus.</title>
        <authorList>
            <person name="de Vries R.P."/>
            <person name="Riley R."/>
            <person name="Wiebenga A."/>
            <person name="Aguilar-Osorio G."/>
            <person name="Amillis S."/>
            <person name="Uchima C.A."/>
            <person name="Anderluh G."/>
            <person name="Asadollahi M."/>
            <person name="Askin M."/>
            <person name="Barry K."/>
            <person name="Battaglia E."/>
            <person name="Bayram O."/>
            <person name="Benocci T."/>
            <person name="Braus-Stromeyer S.A."/>
            <person name="Caldana C."/>
            <person name="Canovas D."/>
            <person name="Cerqueira G.C."/>
            <person name="Chen F."/>
            <person name="Chen W."/>
            <person name="Choi C."/>
            <person name="Clum A."/>
            <person name="Dos Santos R.A."/>
            <person name="Damasio A.R."/>
            <person name="Diallinas G."/>
            <person name="Emri T."/>
            <person name="Fekete E."/>
            <person name="Flipphi M."/>
            <person name="Freyberg S."/>
            <person name="Gallo A."/>
            <person name="Gournas C."/>
            <person name="Habgood R."/>
            <person name="Hainaut M."/>
            <person name="Harispe M.L."/>
            <person name="Henrissat B."/>
            <person name="Hilden K.S."/>
            <person name="Hope R."/>
            <person name="Hossain A."/>
            <person name="Karabika E."/>
            <person name="Karaffa L."/>
            <person name="Karanyi Z."/>
            <person name="Krasevec N."/>
            <person name="Kuo A."/>
            <person name="Kusch H."/>
            <person name="LaButti K."/>
            <person name="Lagendijk E.L."/>
            <person name="Lapidus A."/>
            <person name="Levasseur A."/>
            <person name="Lindquist E."/>
            <person name="Lipzen A."/>
            <person name="Logrieco A.F."/>
            <person name="MacCabe A."/>
            <person name="Maekelae M.R."/>
            <person name="Malavazi I."/>
            <person name="Melin P."/>
            <person name="Meyer V."/>
            <person name="Mielnichuk N."/>
            <person name="Miskei M."/>
            <person name="Molnar A.P."/>
            <person name="Mule G."/>
            <person name="Ngan C.Y."/>
            <person name="Orejas M."/>
            <person name="Orosz E."/>
            <person name="Ouedraogo J.P."/>
            <person name="Overkamp K.M."/>
            <person name="Park H.-S."/>
            <person name="Perrone G."/>
            <person name="Piumi F."/>
            <person name="Punt P.J."/>
            <person name="Ram A.F."/>
            <person name="Ramon A."/>
            <person name="Rauscher S."/>
            <person name="Record E."/>
            <person name="Riano-Pachon D.M."/>
            <person name="Robert V."/>
            <person name="Roehrig J."/>
            <person name="Ruller R."/>
            <person name="Salamov A."/>
            <person name="Salih N.S."/>
            <person name="Samson R.A."/>
            <person name="Sandor E."/>
            <person name="Sanguinetti M."/>
            <person name="Schuetze T."/>
            <person name="Sepcic K."/>
            <person name="Shelest E."/>
            <person name="Sherlock G."/>
            <person name="Sophianopoulou V."/>
            <person name="Squina F.M."/>
            <person name="Sun H."/>
            <person name="Susca A."/>
            <person name="Todd R.B."/>
            <person name="Tsang A."/>
            <person name="Unkles S.E."/>
            <person name="van de Wiele N."/>
            <person name="van Rossen-Uffink D."/>
            <person name="Oliveira J.V."/>
            <person name="Vesth T.C."/>
            <person name="Visser J."/>
            <person name="Yu J.-H."/>
            <person name="Zhou M."/>
            <person name="Andersen M.R."/>
            <person name="Archer D.B."/>
            <person name="Baker S.E."/>
            <person name="Benoit I."/>
            <person name="Brakhage A.A."/>
            <person name="Braus G.H."/>
            <person name="Fischer R."/>
            <person name="Frisvad J.C."/>
            <person name="Goldman G.H."/>
            <person name="Houbraken J."/>
            <person name="Oakley B."/>
            <person name="Pocsi I."/>
            <person name="Scazzocchio C."/>
            <person name="Seiboth B."/>
            <person name="vanKuyk P.A."/>
            <person name="Wortman J."/>
            <person name="Dyer P.S."/>
            <person name="Grigoriev I.V."/>
        </authorList>
    </citation>
    <scope>NUCLEOTIDE SEQUENCE [LARGE SCALE GENOMIC DNA]</scope>
    <source>
        <strain evidence="4">CBS 134.48</strain>
    </source>
</reference>
<feature type="region of interest" description="Disordered" evidence="1">
    <location>
        <begin position="263"/>
        <end position="336"/>
    </location>
</feature>
<feature type="compositionally biased region" description="Polar residues" evidence="1">
    <location>
        <begin position="291"/>
        <end position="303"/>
    </location>
</feature>
<accession>A0A1L9MXU3</accession>
<dbReference type="EMBL" id="KV878205">
    <property type="protein sequence ID" value="OJI81831.1"/>
    <property type="molecule type" value="Genomic_DNA"/>
</dbReference>
<protein>
    <recommendedName>
        <fullName evidence="2">DUF7923 domain-containing protein</fullName>
    </recommendedName>
</protein>
<sequence length="470" mass="52297">MIDLLEVKRRYEAVLAVEDSRDKILQNLFAQVESLQRALQNTLGDAKFQELKKYKTEYDDLRLDQSKLSFVSVLVDGDCMNFNDALIRQGYNGGRKAAMLLRKSVERHIRDIDPQASPNIQYRIRVYANVPGLMKTYREAHILRSNEALDPFIRGFNMENSLCDFIDAGNGKECSDVKIRATFEQDILDVHCRRIIFCGSTDNGYARILGSHQGSNRISLVQGAPFAWEIEQLASEFQTTSFPEVFRSTKLPSRASSFSAFKTASANSSPSSSPTSLSTPSTPKRNYATIAKSNLQATSPTRTNRSKRSKISSSLTARVNGLTRRPGPAAERTSKDYAGRSTAVGIISWESVPLAMSAGTDTDADSDPRMFMTSGALRERASVRMISGVRIPSVFVDISVRGRISKDIAVQTASFPSLCMGLISRLRLFCSSLIMLKRMCSLKPCYIHHHHIITFLIIPIPPLTESITTL</sequence>
<gene>
    <name evidence="3" type="ORF">ASPTUDRAFT_175123</name>
</gene>
<dbReference type="OrthoDB" id="2270193at2759"/>
<dbReference type="InterPro" id="IPR057683">
    <property type="entry name" value="DUF7923"/>
</dbReference>
<dbReference type="Pfam" id="PF25540">
    <property type="entry name" value="DUF7923"/>
    <property type="match status" value="1"/>
</dbReference>
<organism evidence="3 4">
    <name type="scientific">Aspergillus tubingensis (strain CBS 134.48)</name>
    <dbReference type="NCBI Taxonomy" id="767770"/>
    <lineage>
        <taxon>Eukaryota</taxon>
        <taxon>Fungi</taxon>
        <taxon>Dikarya</taxon>
        <taxon>Ascomycota</taxon>
        <taxon>Pezizomycotina</taxon>
        <taxon>Eurotiomycetes</taxon>
        <taxon>Eurotiomycetidae</taxon>
        <taxon>Eurotiales</taxon>
        <taxon>Aspergillaceae</taxon>
        <taxon>Aspergillus</taxon>
        <taxon>Aspergillus subgen. Circumdati</taxon>
    </lineage>
</organism>
<keyword evidence="4" id="KW-1185">Reference proteome</keyword>
<name>A0A1L9MXU3_ASPTC</name>
<feature type="compositionally biased region" description="Low complexity" evidence="1">
    <location>
        <begin position="263"/>
        <end position="283"/>
    </location>
</feature>
<proteinExistence type="predicted"/>